<evidence type="ECO:0000313" key="2">
    <source>
        <dbReference type="Proteomes" id="UP000001936"/>
    </source>
</evidence>
<accession>Q2K980</accession>
<proteinExistence type="predicted"/>
<protein>
    <submittedName>
        <fullName evidence="1">Uncharacterized protein</fullName>
    </submittedName>
</protein>
<dbReference type="KEGG" id="ret:RHE_CH01813"/>
<reference evidence="1 2" key="1">
    <citation type="journal article" date="2006" name="Proc. Natl. Acad. Sci. U.S.A.">
        <title>The partitioned Rhizobium etli genome: genetic and metabolic redundancy in seven interacting replicons.</title>
        <authorList>
            <person name="Gonzalez V."/>
            <person name="Santamaria R.I."/>
            <person name="Bustos P."/>
            <person name="Hernandez-Gonzalez I."/>
            <person name="Medrano-Soto A."/>
            <person name="Moreno-Hagelsieb G."/>
            <person name="Janga S.C."/>
            <person name="Ramirez M.A."/>
            <person name="Jimenez-Jacinto V."/>
            <person name="Collado-Vides J."/>
            <person name="Davila G."/>
        </authorList>
    </citation>
    <scope>NUCLEOTIDE SEQUENCE [LARGE SCALE GENOMIC DNA]</scope>
    <source>
        <strain evidence="2">ATCC 51251 / DSM 11541 / JCM 21823 / NBRC 15573 / CFN 42</strain>
    </source>
</reference>
<organism evidence="1 2">
    <name type="scientific">Rhizobium etli (strain ATCC 51251 / DSM 11541 / JCM 21823 / NBRC 15573 / CFN 42)</name>
    <dbReference type="NCBI Taxonomy" id="347834"/>
    <lineage>
        <taxon>Bacteria</taxon>
        <taxon>Pseudomonadati</taxon>
        <taxon>Pseudomonadota</taxon>
        <taxon>Alphaproteobacteria</taxon>
        <taxon>Hyphomicrobiales</taxon>
        <taxon>Rhizobiaceae</taxon>
        <taxon>Rhizobium/Agrobacterium group</taxon>
        <taxon>Rhizobium</taxon>
    </lineage>
</organism>
<dbReference type="eggNOG" id="ENOG50313AX">
    <property type="taxonomic scope" value="Bacteria"/>
</dbReference>
<dbReference type="AlphaFoldDB" id="Q2K980"/>
<dbReference type="EMBL" id="CP000133">
    <property type="protein sequence ID" value="ABC90606.1"/>
    <property type="molecule type" value="Genomic_DNA"/>
</dbReference>
<name>Q2K980_RHIEC</name>
<dbReference type="Proteomes" id="UP000001936">
    <property type="component" value="Chromosome"/>
</dbReference>
<evidence type="ECO:0000313" key="1">
    <source>
        <dbReference type="EMBL" id="ABC90606.1"/>
    </source>
</evidence>
<dbReference type="HOGENOM" id="CLU_112035_0_0_5"/>
<keyword evidence="2" id="KW-1185">Reference proteome</keyword>
<sequence length="214" mass="23023">MRARYSCHLLVSFCDDSATVFYDEWRMVAMGRICPFPATKRAQRYLGRGDDRLTVRVISSMGRFFSGNTRSYGASGDSRVIAAFSLSGQGYSDRKFGLTNMPSIHSLPSLSARSHRQAGFAADVDTGLVTFAIYESDNGGKADAAPAERAPERLQSGHAGSRVVLNDVLKIRPLRKGLWAGCDAGKGAMEPAAGSLASKEYIRDMPGVSAGCAR</sequence>
<dbReference type="RefSeq" id="WP_011425103.1">
    <property type="nucleotide sequence ID" value="NC_007761.1"/>
</dbReference>
<gene>
    <name evidence="1" type="ordered locus">RHE_CH01813</name>
</gene>